<keyword evidence="2" id="KW-0813">Transport</keyword>
<dbReference type="Pfam" id="PF07690">
    <property type="entry name" value="MFS_1"/>
    <property type="match status" value="1"/>
</dbReference>
<feature type="transmembrane region" description="Helical" evidence="9">
    <location>
        <begin position="184"/>
        <end position="203"/>
    </location>
</feature>
<sequence length="442" mass="47873">MTAIDSRKRWVGAVASTLGNVLEWYDFVVFGFLSIIIAKQFFPGDSEYAALMLTTATFGAGFVVRPLGGILLGMYADRKGRRAGLTLVIAMMTVASAMIALTPGYQQIGLIAPAIVLCARLLQGISAGGEFGTATAMLIEYAPKGRRNLYGSWQMFAQAFGALLAVAMGSALTHLFTHEALESWAWRIPFLLGLLIGPVGFYIRRNLPETEAFQKLGQHVKVPFSHVVTNYPRELFVATALSAALNVMAYVLITYLPIYAVQNLHMPVTLPFTVLLASVLLRVATIPLFGHLADRVGGERMIRVALIIFLIVLYPAYYWIVNAPSMVSILTVELSFALLIGASNSPIPTALAGLFPTEVRSTGLAISYNIGAAIFGGFSPFVLTWLLHVTGNNMMPAHFCAVFFALGLVGALMLNRRTSHMNDFSAQPPSSLSSFPHGDSNR</sequence>
<comment type="subcellular location">
    <subcellularLocation>
        <location evidence="1">Cell membrane</location>
        <topology evidence="1">Multi-pass membrane protein</topology>
    </subcellularLocation>
</comment>
<evidence type="ECO:0000259" key="10">
    <source>
        <dbReference type="PROSITE" id="PS50850"/>
    </source>
</evidence>
<dbReference type="InterPro" id="IPR051084">
    <property type="entry name" value="H+-coupled_symporters"/>
</dbReference>
<dbReference type="FunFam" id="1.20.1250.20:FF:000001">
    <property type="entry name" value="Dicarboxylate MFS transporter"/>
    <property type="match status" value="1"/>
</dbReference>
<evidence type="ECO:0000313" key="12">
    <source>
        <dbReference type="Proteomes" id="UP000193228"/>
    </source>
</evidence>
<reference evidence="12" key="1">
    <citation type="submission" date="2017-04" db="EMBL/GenBank/DDBJ databases">
        <authorList>
            <person name="Varghese N."/>
            <person name="Submissions S."/>
        </authorList>
    </citation>
    <scope>NUCLEOTIDE SEQUENCE [LARGE SCALE GENOMIC DNA]</scope>
    <source>
        <strain evidence="12">LMG 29540</strain>
    </source>
</reference>
<protein>
    <submittedName>
        <fullName evidence="11">Predicted arabinose efflux permease, MFS family</fullName>
    </submittedName>
</protein>
<dbReference type="Proteomes" id="UP000193228">
    <property type="component" value="Unassembled WGS sequence"/>
</dbReference>
<evidence type="ECO:0000256" key="8">
    <source>
        <dbReference type="SAM" id="MobiDB-lite"/>
    </source>
</evidence>
<feature type="transmembrane region" description="Helical" evidence="9">
    <location>
        <begin position="21"/>
        <end position="42"/>
    </location>
</feature>
<feature type="transmembrane region" description="Helical" evidence="9">
    <location>
        <begin position="48"/>
        <end position="72"/>
    </location>
</feature>
<feature type="transmembrane region" description="Helical" evidence="9">
    <location>
        <begin position="84"/>
        <end position="102"/>
    </location>
</feature>
<dbReference type="PROSITE" id="PS50850">
    <property type="entry name" value="MFS"/>
    <property type="match status" value="1"/>
</dbReference>
<dbReference type="InterPro" id="IPR036259">
    <property type="entry name" value="MFS_trans_sf"/>
</dbReference>
<feature type="transmembrane region" description="Helical" evidence="9">
    <location>
        <begin position="235"/>
        <end position="258"/>
    </location>
</feature>
<dbReference type="RefSeq" id="WP_085480671.1">
    <property type="nucleotide sequence ID" value="NZ_FXAT01000001.1"/>
</dbReference>
<dbReference type="InterPro" id="IPR020846">
    <property type="entry name" value="MFS_dom"/>
</dbReference>
<keyword evidence="3" id="KW-1003">Cell membrane</keyword>
<feature type="transmembrane region" description="Helical" evidence="9">
    <location>
        <begin position="366"/>
        <end position="388"/>
    </location>
</feature>
<evidence type="ECO:0000256" key="2">
    <source>
        <dbReference type="ARBA" id="ARBA00022448"/>
    </source>
</evidence>
<feature type="domain" description="Major facilitator superfamily (MFS) profile" evidence="10">
    <location>
        <begin position="12"/>
        <end position="419"/>
    </location>
</feature>
<accession>A0A1X7IBK1</accession>
<dbReference type="EMBL" id="FXAT01000001">
    <property type="protein sequence ID" value="SMG11656.1"/>
    <property type="molecule type" value="Genomic_DNA"/>
</dbReference>
<dbReference type="STRING" id="1515439.SAMN06265784_101501"/>
<dbReference type="GO" id="GO:0015293">
    <property type="term" value="F:symporter activity"/>
    <property type="evidence" value="ECO:0007669"/>
    <property type="project" value="UniProtKB-KW"/>
</dbReference>
<keyword evidence="6 9" id="KW-1133">Transmembrane helix</keyword>
<dbReference type="AlphaFoldDB" id="A0A1X7IBK1"/>
<gene>
    <name evidence="11" type="ORF">SAMN06265784_101501</name>
</gene>
<dbReference type="GO" id="GO:0005886">
    <property type="term" value="C:plasma membrane"/>
    <property type="evidence" value="ECO:0007669"/>
    <property type="project" value="UniProtKB-SubCell"/>
</dbReference>
<keyword evidence="5" id="KW-0769">Symport</keyword>
<proteinExistence type="predicted"/>
<evidence type="ECO:0000256" key="4">
    <source>
        <dbReference type="ARBA" id="ARBA00022692"/>
    </source>
</evidence>
<evidence type="ECO:0000256" key="9">
    <source>
        <dbReference type="SAM" id="Phobius"/>
    </source>
</evidence>
<dbReference type="PANTHER" id="PTHR43528:SF8">
    <property type="entry name" value="BLR0239 PROTEIN"/>
    <property type="match status" value="1"/>
</dbReference>
<name>A0A1X7IBK1_9BURK</name>
<evidence type="ECO:0000256" key="5">
    <source>
        <dbReference type="ARBA" id="ARBA00022847"/>
    </source>
</evidence>
<organism evidence="11 12">
    <name type="scientific">Paraburkholderia susongensis</name>
    <dbReference type="NCBI Taxonomy" id="1515439"/>
    <lineage>
        <taxon>Bacteria</taxon>
        <taxon>Pseudomonadati</taxon>
        <taxon>Pseudomonadota</taxon>
        <taxon>Betaproteobacteria</taxon>
        <taxon>Burkholderiales</taxon>
        <taxon>Burkholderiaceae</taxon>
        <taxon>Paraburkholderia</taxon>
    </lineage>
</organism>
<keyword evidence="7 9" id="KW-0472">Membrane</keyword>
<feature type="transmembrane region" description="Helical" evidence="9">
    <location>
        <begin position="301"/>
        <end position="320"/>
    </location>
</feature>
<keyword evidence="4 9" id="KW-0812">Transmembrane</keyword>
<evidence type="ECO:0000256" key="3">
    <source>
        <dbReference type="ARBA" id="ARBA00022475"/>
    </source>
</evidence>
<feature type="transmembrane region" description="Helical" evidence="9">
    <location>
        <begin position="270"/>
        <end position="289"/>
    </location>
</feature>
<dbReference type="InterPro" id="IPR011701">
    <property type="entry name" value="MFS"/>
</dbReference>
<evidence type="ECO:0000256" key="1">
    <source>
        <dbReference type="ARBA" id="ARBA00004651"/>
    </source>
</evidence>
<feature type="compositionally biased region" description="Polar residues" evidence="8">
    <location>
        <begin position="423"/>
        <end position="434"/>
    </location>
</feature>
<feature type="transmembrane region" description="Helical" evidence="9">
    <location>
        <begin position="149"/>
        <end position="172"/>
    </location>
</feature>
<feature type="transmembrane region" description="Helical" evidence="9">
    <location>
        <begin position="326"/>
        <end position="354"/>
    </location>
</feature>
<evidence type="ECO:0000313" key="11">
    <source>
        <dbReference type="EMBL" id="SMG11656.1"/>
    </source>
</evidence>
<evidence type="ECO:0000256" key="7">
    <source>
        <dbReference type="ARBA" id="ARBA00023136"/>
    </source>
</evidence>
<dbReference type="PANTHER" id="PTHR43528">
    <property type="entry name" value="ALPHA-KETOGLUTARATE PERMEASE"/>
    <property type="match status" value="1"/>
</dbReference>
<feature type="transmembrane region" description="Helical" evidence="9">
    <location>
        <begin position="394"/>
        <end position="414"/>
    </location>
</feature>
<dbReference type="SUPFAM" id="SSF103473">
    <property type="entry name" value="MFS general substrate transporter"/>
    <property type="match status" value="1"/>
</dbReference>
<dbReference type="Gene3D" id="1.20.1250.20">
    <property type="entry name" value="MFS general substrate transporter like domains"/>
    <property type="match status" value="2"/>
</dbReference>
<keyword evidence="12" id="KW-1185">Reference proteome</keyword>
<feature type="region of interest" description="Disordered" evidence="8">
    <location>
        <begin position="423"/>
        <end position="442"/>
    </location>
</feature>
<evidence type="ECO:0000256" key="6">
    <source>
        <dbReference type="ARBA" id="ARBA00022989"/>
    </source>
</evidence>